<evidence type="ECO:0000313" key="4">
    <source>
        <dbReference type="EMBL" id="AXY73765.1"/>
    </source>
</evidence>
<dbReference type="EMBL" id="CP032157">
    <property type="protein sequence ID" value="AXY73765.1"/>
    <property type="molecule type" value="Genomic_DNA"/>
</dbReference>
<evidence type="ECO:0000256" key="1">
    <source>
        <dbReference type="ARBA" id="ARBA00022553"/>
    </source>
</evidence>
<dbReference type="InterPro" id="IPR011123">
    <property type="entry name" value="Y_Y_Y"/>
</dbReference>
<feature type="domain" description="Two component regulator three Y" evidence="3">
    <location>
        <begin position="756"/>
        <end position="819"/>
    </location>
</feature>
<sequence length="1055" mass="120348">MAIFGKYFNPQSLSKYFHLLAVCILWCHISLARQVIAKKGSKSEFLAAPTAGVPDARQYVFSRFSTFNGLASNMVNNLVQDRRGYMWLATPNGLQRYDGNKFITFKHQHRDPLTLPDDNVGRVYMDKQNRLWVLTADNKIGIFDTENFSYHGVRIAWQKDTPTVFVAKTMVEKGDGKVLLMMGWHEVYEFSEASNSFVITEKIVYKPAQWKRLSFFQDTLTGRSWLGCDSGLVMYDPVTKNINYRGHNPDHNKIIEAMSEPTNVHLTFIDESGHAAFATWDQKRDGGPRLHYYNTKTGEKRKHDINGELYGGGYGEIHGIVQQRNGRLWVLGLPFIAEYVGGKHALQGLRNEHKDEQSLSFDVANYMYEDHAQNLWVCTSNGLFLFNPDAQVFNAYNLLRPDGAGVVDGPSKCVLEVDSNQIWVGTWGVGIYAYDRNFKPINLPASMDRYQAPYAIWCMERQRTTGNIWMGGQDGFIVIHQPATGQTGEYRFDAFEGRTIRQMVQDHQGNLWFGTQGGRVVKWTYQPGRDTKEGFTEITKSALILKLFVDKDGFIWVGTFGQGLLKIDPITNKIIEHYGAKGPKGRRMWNDSPSDIVQLNDSILVVANHGLSLLNVRTGNIGFISTDEGLPANNVMCLAKDKRGMLWLGMISGICRVNLEKMTFTYYDRRDGMPADYFECDDAHHLSDGRILFTSAHNFVVFDPEKMVKNTPPPDAVLKDIRLANISLPMDSVSKLFAIHLQHDKSSITIEFGGFNYTRQDKVDFYYQLAGVDKDWVHADDRRQAMYNYLRPGNYIFKVKSKNADGVESTGITSLRISVEPPFWRTWWFYSFLVLLAIGILYWIDRERMRRIRELQAMRTQIAGNLHSDINTTLNNINMLSEMAKIKADKDLTRSKEYIDQISEKSHNMIIAMDDMLWSIDPQNDSMEKTLLRMLEYVDALINRHGANIDILVDEHVRSLQLDMKSRHEMLLIFKEVLRNMVTVSKGGHILINIDLVKSRLSLKVQDNGIYASEADLFSLQTLDVLNKRTSTIHAELDIQADKNGASVILLVPVS</sequence>
<gene>
    <name evidence="4" type="ORF">D3H65_07150</name>
</gene>
<dbReference type="Proteomes" id="UP000263900">
    <property type="component" value="Chromosome"/>
</dbReference>
<dbReference type="InterPro" id="IPR015943">
    <property type="entry name" value="WD40/YVTN_repeat-like_dom_sf"/>
</dbReference>
<evidence type="ECO:0000313" key="5">
    <source>
        <dbReference type="Proteomes" id="UP000263900"/>
    </source>
</evidence>
<organism evidence="4 5">
    <name type="scientific">Paraflavitalea soli</name>
    <dbReference type="NCBI Taxonomy" id="2315862"/>
    <lineage>
        <taxon>Bacteria</taxon>
        <taxon>Pseudomonadati</taxon>
        <taxon>Bacteroidota</taxon>
        <taxon>Chitinophagia</taxon>
        <taxon>Chitinophagales</taxon>
        <taxon>Chitinophagaceae</taxon>
        <taxon>Paraflavitalea</taxon>
    </lineage>
</organism>
<dbReference type="PANTHER" id="PTHR43547:SF2">
    <property type="entry name" value="HYBRID SIGNAL TRANSDUCTION HISTIDINE KINASE C"/>
    <property type="match status" value="1"/>
</dbReference>
<keyword evidence="2" id="KW-0472">Membrane</keyword>
<keyword evidence="5" id="KW-1185">Reference proteome</keyword>
<keyword evidence="2" id="KW-1133">Transmembrane helix</keyword>
<dbReference type="Gene3D" id="3.30.565.10">
    <property type="entry name" value="Histidine kinase-like ATPase, C-terminal domain"/>
    <property type="match status" value="1"/>
</dbReference>
<dbReference type="InterPro" id="IPR011110">
    <property type="entry name" value="Reg_prop"/>
</dbReference>
<accession>A0A3B7MQA4</accession>
<reference evidence="4 5" key="1">
    <citation type="submission" date="2018-09" db="EMBL/GenBank/DDBJ databases">
        <title>Genome sequencing of strain 6GH32-13.</title>
        <authorList>
            <person name="Weon H.-Y."/>
            <person name="Heo J."/>
            <person name="Kwon S.-W."/>
        </authorList>
    </citation>
    <scope>NUCLEOTIDE SEQUENCE [LARGE SCALE GENOMIC DNA]</scope>
    <source>
        <strain evidence="4 5">5GH32-13</strain>
    </source>
</reference>
<proteinExistence type="predicted"/>
<evidence type="ECO:0000256" key="2">
    <source>
        <dbReference type="SAM" id="Phobius"/>
    </source>
</evidence>
<dbReference type="Pfam" id="PF07494">
    <property type="entry name" value="Reg_prop"/>
    <property type="match status" value="3"/>
</dbReference>
<keyword evidence="1" id="KW-0597">Phosphoprotein</keyword>
<dbReference type="Pfam" id="PF07495">
    <property type="entry name" value="Y_Y_Y"/>
    <property type="match status" value="1"/>
</dbReference>
<dbReference type="AlphaFoldDB" id="A0A3B7MQA4"/>
<dbReference type="SUPFAM" id="SSF101898">
    <property type="entry name" value="NHL repeat"/>
    <property type="match status" value="1"/>
</dbReference>
<keyword evidence="2" id="KW-0812">Transmembrane</keyword>
<dbReference type="PANTHER" id="PTHR43547">
    <property type="entry name" value="TWO-COMPONENT HISTIDINE KINASE"/>
    <property type="match status" value="1"/>
</dbReference>
<dbReference type="GO" id="GO:0000155">
    <property type="term" value="F:phosphorelay sensor kinase activity"/>
    <property type="evidence" value="ECO:0007669"/>
    <property type="project" value="TreeGrafter"/>
</dbReference>
<dbReference type="KEGG" id="pseg:D3H65_07150"/>
<dbReference type="SUPFAM" id="SSF55874">
    <property type="entry name" value="ATPase domain of HSP90 chaperone/DNA topoisomerase II/histidine kinase"/>
    <property type="match status" value="1"/>
</dbReference>
<dbReference type="OrthoDB" id="9778366at2"/>
<dbReference type="Gene3D" id="2.130.10.10">
    <property type="entry name" value="YVTN repeat-like/Quinoprotein amine dehydrogenase"/>
    <property type="match status" value="3"/>
</dbReference>
<feature type="transmembrane region" description="Helical" evidence="2">
    <location>
        <begin position="827"/>
        <end position="844"/>
    </location>
</feature>
<dbReference type="SUPFAM" id="SSF63829">
    <property type="entry name" value="Calcium-dependent phosphotriesterase"/>
    <property type="match status" value="1"/>
</dbReference>
<evidence type="ECO:0000259" key="3">
    <source>
        <dbReference type="Pfam" id="PF07495"/>
    </source>
</evidence>
<dbReference type="InterPro" id="IPR013783">
    <property type="entry name" value="Ig-like_fold"/>
</dbReference>
<dbReference type="InterPro" id="IPR036890">
    <property type="entry name" value="HATPase_C_sf"/>
</dbReference>
<dbReference type="RefSeq" id="WP_119049600.1">
    <property type="nucleotide sequence ID" value="NZ_CP032157.1"/>
</dbReference>
<name>A0A3B7MQA4_9BACT</name>
<protein>
    <recommendedName>
        <fullName evidence="3">Two component regulator three Y domain-containing protein</fullName>
    </recommendedName>
</protein>
<dbReference type="Gene3D" id="2.60.40.10">
    <property type="entry name" value="Immunoglobulins"/>
    <property type="match status" value="1"/>
</dbReference>